<gene>
    <name evidence="2" type="ORF">D0Y65_011756</name>
</gene>
<protein>
    <submittedName>
        <fullName evidence="2">Uncharacterized protein</fullName>
    </submittedName>
</protein>
<comment type="caution">
    <text evidence="2">The sequence shown here is derived from an EMBL/GenBank/DDBJ whole genome shotgun (WGS) entry which is preliminary data.</text>
</comment>
<dbReference type="InterPro" id="IPR040256">
    <property type="entry name" value="At4g02000-like"/>
</dbReference>
<reference evidence="2 3" key="1">
    <citation type="submission" date="2018-09" db="EMBL/GenBank/DDBJ databases">
        <title>A high-quality reference genome of wild soybean provides a powerful tool to mine soybean genomes.</title>
        <authorList>
            <person name="Xie M."/>
            <person name="Chung C.Y.L."/>
            <person name="Li M.-W."/>
            <person name="Wong F.-L."/>
            <person name="Chan T.-F."/>
            <person name="Lam H.-M."/>
        </authorList>
    </citation>
    <scope>NUCLEOTIDE SEQUENCE [LARGE SCALE GENOMIC DNA]</scope>
    <source>
        <strain evidence="3">cv. W05</strain>
        <tissue evidence="2">Hypocotyl of etiolated seedlings</tissue>
    </source>
</reference>
<organism evidence="2 3">
    <name type="scientific">Glycine soja</name>
    <name type="common">Wild soybean</name>
    <dbReference type="NCBI Taxonomy" id="3848"/>
    <lineage>
        <taxon>Eukaryota</taxon>
        <taxon>Viridiplantae</taxon>
        <taxon>Streptophyta</taxon>
        <taxon>Embryophyta</taxon>
        <taxon>Tracheophyta</taxon>
        <taxon>Spermatophyta</taxon>
        <taxon>Magnoliopsida</taxon>
        <taxon>eudicotyledons</taxon>
        <taxon>Gunneridae</taxon>
        <taxon>Pentapetalae</taxon>
        <taxon>rosids</taxon>
        <taxon>fabids</taxon>
        <taxon>Fabales</taxon>
        <taxon>Fabaceae</taxon>
        <taxon>Papilionoideae</taxon>
        <taxon>50 kb inversion clade</taxon>
        <taxon>NPAAA clade</taxon>
        <taxon>indigoferoid/millettioid clade</taxon>
        <taxon>Phaseoleae</taxon>
        <taxon>Glycine</taxon>
        <taxon>Glycine subgen. Soja</taxon>
    </lineage>
</organism>
<dbReference type="PANTHER" id="PTHR31286">
    <property type="entry name" value="GLYCINE-RICH CELL WALL STRUCTURAL PROTEIN 1.8-LIKE"/>
    <property type="match status" value="1"/>
</dbReference>
<evidence type="ECO:0000256" key="1">
    <source>
        <dbReference type="SAM" id="MobiDB-lite"/>
    </source>
</evidence>
<name>A0A445KLD0_GLYSO</name>
<sequence>MVWIRFLCLGMEYYDESILMALVVVVGKPVKVDIKTINVSHGKFAHICVEIDQNQPVVGRVWFRNTWFNVEYEGMHLICNRYGLYGHTSCVPIGKRSSGGVEQKTRTWECPLKTTHPRRKGGKIAKRARPDSSKGSNGNFGQLVILTHEANMNITKAIDNHKTMVGRKRSKIHGLRRPSREWYIDNQILHEEAIKYFKTLFCSRESISSKELRCDVGTLLLEARRALTNPITKQDNRDFPRLNPQGRLSGIRMTRNQNTTLLGKRVWDLIHLANQLWVSILTSKYLREGNLFMAKGRKGSISWNSISKVLEVLEDGFRIKLGDGNMWFWFDAWVVKELLAKRVSWVDIHDIHLKVKEVWVSPEWTFEECLCLALSKPGGINEGRLELDLEIEDNDKWLILPLVGFFIFVLKHRGIGVQEGFPRCETMPKALEHCLFSCIHSWALWLACGVNVARVPSSDVELLTWLRELIHTHEHADSLVVVPEQPEILILPLQADADRVRFPRV</sequence>
<proteinExistence type="predicted"/>
<evidence type="ECO:0000313" key="2">
    <source>
        <dbReference type="EMBL" id="RZC11679.1"/>
    </source>
</evidence>
<dbReference type="EMBL" id="QZWG01000005">
    <property type="protein sequence ID" value="RZC11679.1"/>
    <property type="molecule type" value="Genomic_DNA"/>
</dbReference>
<keyword evidence="3" id="KW-1185">Reference proteome</keyword>
<accession>A0A445KLD0</accession>
<dbReference type="PANTHER" id="PTHR31286:SF171">
    <property type="entry name" value="CCHC-TYPE DOMAIN-CONTAINING PROTEIN"/>
    <property type="match status" value="1"/>
</dbReference>
<evidence type="ECO:0000313" key="3">
    <source>
        <dbReference type="Proteomes" id="UP000289340"/>
    </source>
</evidence>
<dbReference type="AlphaFoldDB" id="A0A445KLD0"/>
<dbReference type="Proteomes" id="UP000289340">
    <property type="component" value="Chromosome 5"/>
</dbReference>
<feature type="compositionally biased region" description="Basic residues" evidence="1">
    <location>
        <begin position="115"/>
        <end position="127"/>
    </location>
</feature>
<feature type="region of interest" description="Disordered" evidence="1">
    <location>
        <begin position="113"/>
        <end position="137"/>
    </location>
</feature>